<dbReference type="Gene3D" id="3.40.50.450">
    <property type="match status" value="1"/>
</dbReference>
<reference evidence="3 4" key="1">
    <citation type="submission" date="2018-09" db="EMBL/GenBank/DDBJ databases">
        <title>Metagenome Assembled Genomes from an Advanced Water Purification Facility.</title>
        <authorList>
            <person name="Stamps B.W."/>
            <person name="Spear J.R."/>
        </authorList>
    </citation>
    <scope>NUCLEOTIDE SEQUENCE [LARGE SCALE GENOMIC DNA]</scope>
    <source>
        <strain evidence="3">Bin_63_2</strain>
    </source>
</reference>
<proteinExistence type="inferred from homology"/>
<comment type="similarity">
    <text evidence="1">Belongs to the DprA/Smf family.</text>
</comment>
<dbReference type="SUPFAM" id="SSF102405">
    <property type="entry name" value="MCP/YpsA-like"/>
    <property type="match status" value="1"/>
</dbReference>
<dbReference type="Pfam" id="PF02481">
    <property type="entry name" value="DNA_processg_A"/>
    <property type="match status" value="1"/>
</dbReference>
<evidence type="ECO:0000313" key="4">
    <source>
        <dbReference type="Proteomes" id="UP000321026"/>
    </source>
</evidence>
<dbReference type="PANTHER" id="PTHR43022:SF1">
    <property type="entry name" value="PROTEIN SMF"/>
    <property type="match status" value="1"/>
</dbReference>
<evidence type="ECO:0000256" key="1">
    <source>
        <dbReference type="ARBA" id="ARBA00006525"/>
    </source>
</evidence>
<dbReference type="EMBL" id="SSDS01000001">
    <property type="protein sequence ID" value="TXG78960.1"/>
    <property type="molecule type" value="Genomic_DNA"/>
</dbReference>
<organism evidence="3 4">
    <name type="scientific">Candidatus Dojkabacteria bacterium</name>
    <dbReference type="NCBI Taxonomy" id="2099670"/>
    <lineage>
        <taxon>Bacteria</taxon>
        <taxon>Candidatus Dojkabacteria</taxon>
    </lineage>
</organism>
<comment type="caution">
    <text evidence="3">The sequence shown here is derived from an EMBL/GenBank/DDBJ whole genome shotgun (WGS) entry which is preliminary data.</text>
</comment>
<dbReference type="InterPro" id="IPR057666">
    <property type="entry name" value="DrpA_SLOG"/>
</dbReference>
<name>A0A5C7JBK3_9BACT</name>
<dbReference type="GO" id="GO:0009294">
    <property type="term" value="P:DNA-mediated transformation"/>
    <property type="evidence" value="ECO:0007669"/>
    <property type="project" value="InterPro"/>
</dbReference>
<evidence type="ECO:0000313" key="3">
    <source>
        <dbReference type="EMBL" id="TXG78960.1"/>
    </source>
</evidence>
<gene>
    <name evidence="3" type="ORF">E6Q11_00015</name>
</gene>
<evidence type="ECO:0000259" key="2">
    <source>
        <dbReference type="Pfam" id="PF02481"/>
    </source>
</evidence>
<protein>
    <recommendedName>
        <fullName evidence="2">Smf/DprA SLOG domain-containing protein</fullName>
    </recommendedName>
</protein>
<dbReference type="AlphaFoldDB" id="A0A5C7JBK3"/>
<accession>A0A5C7JBK3</accession>
<dbReference type="Proteomes" id="UP000321026">
    <property type="component" value="Unassembled WGS sequence"/>
</dbReference>
<dbReference type="InterPro" id="IPR003488">
    <property type="entry name" value="DprA"/>
</dbReference>
<sequence>MDVYYPPSSTSFFEKVVAQGGALVSQFPIGTLAEPYNFPMRNDIVAGMSRGTLIAEAGEDSGTLITARLALEANRDVFVIPSDMTRESAIGSNRLIRDGLGKLILGHEDILSEYEIVDKQLSMMTTMKPTFAHPIEESIYDMLCLDSLGIDMLAEKLNLDMPALMLHLSSLEIDGIIASRGGIYSIK</sequence>
<dbReference type="PANTHER" id="PTHR43022">
    <property type="entry name" value="PROTEIN SMF"/>
    <property type="match status" value="1"/>
</dbReference>
<feature type="domain" description="Smf/DprA SLOG" evidence="2">
    <location>
        <begin position="2"/>
        <end position="114"/>
    </location>
</feature>